<dbReference type="AlphaFoldDB" id="A0A8J5IMJ8"/>
<dbReference type="Proteomes" id="UP000709295">
    <property type="component" value="Unassembled WGS sequence"/>
</dbReference>
<reference evidence="1" key="1">
    <citation type="submission" date="2021-01" db="EMBL/GenBank/DDBJ databases">
        <title>Phytophthora aleatoria, a newly-described species from Pinus radiata is distinct from Phytophthora cactorum isolates based on comparative genomics.</title>
        <authorList>
            <person name="Mcdougal R."/>
            <person name="Panda P."/>
            <person name="Williams N."/>
            <person name="Studholme D.J."/>
        </authorList>
    </citation>
    <scope>NUCLEOTIDE SEQUENCE</scope>
    <source>
        <strain evidence="1">NZFS 4037</strain>
    </source>
</reference>
<organism evidence="1 2">
    <name type="scientific">Phytophthora aleatoria</name>
    <dbReference type="NCBI Taxonomy" id="2496075"/>
    <lineage>
        <taxon>Eukaryota</taxon>
        <taxon>Sar</taxon>
        <taxon>Stramenopiles</taxon>
        <taxon>Oomycota</taxon>
        <taxon>Peronosporomycetes</taxon>
        <taxon>Peronosporales</taxon>
        <taxon>Peronosporaceae</taxon>
        <taxon>Phytophthora</taxon>
    </lineage>
</organism>
<accession>A0A8J5IMJ8</accession>
<proteinExistence type="predicted"/>
<name>A0A8J5IMJ8_9STRA</name>
<gene>
    <name evidence="1" type="ORF">JG688_00013035</name>
</gene>
<sequence length="50" mass="6103">MRRVLLHNVNYCTTRSSSQWARQLLGSSSQLASKRRWRRIFSQRLLRLER</sequence>
<evidence type="ECO:0000313" key="2">
    <source>
        <dbReference type="Proteomes" id="UP000709295"/>
    </source>
</evidence>
<keyword evidence="2" id="KW-1185">Reference proteome</keyword>
<protein>
    <submittedName>
        <fullName evidence="1">Uncharacterized protein</fullName>
    </submittedName>
</protein>
<dbReference type="EMBL" id="JAENGY010001063">
    <property type="protein sequence ID" value="KAG6952995.1"/>
    <property type="molecule type" value="Genomic_DNA"/>
</dbReference>
<comment type="caution">
    <text evidence="1">The sequence shown here is derived from an EMBL/GenBank/DDBJ whole genome shotgun (WGS) entry which is preliminary data.</text>
</comment>
<evidence type="ECO:0000313" key="1">
    <source>
        <dbReference type="EMBL" id="KAG6952995.1"/>
    </source>
</evidence>